<dbReference type="InterPro" id="IPR035417">
    <property type="entry name" value="SSRP1/POB3_N"/>
</dbReference>
<dbReference type="InterPro" id="IPR050454">
    <property type="entry name" value="RTT106/SSRP1_HistChap/FACT"/>
</dbReference>
<dbReference type="GO" id="GO:0006281">
    <property type="term" value="P:DNA repair"/>
    <property type="evidence" value="ECO:0007669"/>
    <property type="project" value="UniProtKB-KW"/>
</dbReference>
<evidence type="ECO:0000313" key="14">
    <source>
        <dbReference type="Proteomes" id="UP000310689"/>
    </source>
</evidence>
<dbReference type="PANTHER" id="PTHR45849">
    <property type="entry name" value="FACT COMPLEX SUBUNIT SSRP1"/>
    <property type="match status" value="1"/>
</dbReference>
<dbReference type="SUPFAM" id="SSF50729">
    <property type="entry name" value="PH domain-like"/>
    <property type="match status" value="1"/>
</dbReference>
<dbReference type="PANTHER" id="PTHR45849:SF1">
    <property type="entry name" value="FACT COMPLEX SUBUNIT SSRP1"/>
    <property type="match status" value="1"/>
</dbReference>
<evidence type="ECO:0000256" key="4">
    <source>
        <dbReference type="ARBA" id="ARBA00022763"/>
    </source>
</evidence>
<organism evidence="13 14">
    <name type="scientific">Wallemia ichthyophaga</name>
    <dbReference type="NCBI Taxonomy" id="245174"/>
    <lineage>
        <taxon>Eukaryota</taxon>
        <taxon>Fungi</taxon>
        <taxon>Dikarya</taxon>
        <taxon>Basidiomycota</taxon>
        <taxon>Wallemiomycotina</taxon>
        <taxon>Wallemiomycetes</taxon>
        <taxon>Wallemiales</taxon>
        <taxon>Wallemiaceae</taxon>
        <taxon>Wallemia</taxon>
    </lineage>
</organism>
<protein>
    <recommendedName>
        <fullName evidence="10">FACT complex subunit POB3</fullName>
    </recommendedName>
</protein>
<keyword evidence="7 10" id="KW-0234">DNA repair</keyword>
<reference evidence="13 14" key="1">
    <citation type="submission" date="2019-03" db="EMBL/GenBank/DDBJ databases">
        <title>Sequencing 23 genomes of Wallemia ichthyophaga.</title>
        <authorList>
            <person name="Gostincar C."/>
        </authorList>
    </citation>
    <scope>NUCLEOTIDE SEQUENCE [LARGE SCALE GENOMIC DNA]</scope>
    <source>
        <strain evidence="13 14">EXF-6200</strain>
    </source>
</reference>
<keyword evidence="6 10" id="KW-0804">Transcription</keyword>
<accession>A0A4T0JH87</accession>
<proteinExistence type="inferred from homology"/>
<evidence type="ECO:0000256" key="1">
    <source>
        <dbReference type="ARBA" id="ARBA00010060"/>
    </source>
</evidence>
<sequence length="585" mass="65929">MTRNSRVTLHLQPSSKCIKSFEKIYHNLDPIPGILRLQQGGLGWKSQNNLVTISAEDISHMQWMRVARNFQLKIGFKSDRHREVFDGLVRDDFERLSKTVKEFYGVSIETREISFKGWNWGKTEYRGEDLSFQVSGRTMFDIPVHKIANSNIASKTEVSLEFIDPTASAQGEPTDSSSSSSRKADELVEMRFYIPNSEKSREIIGEKEDDNDQEEHSAAQLFHDQIKDKAEIGQVSGDGLVVFNDILVVTPRGRYEIDMYPTFIRLRGKTYDYKILYSSIRRLFVLPKTDEMHVLLVVALDPPIRQGQTKYPYITMQFPTNEELDATINMEESEISEKYGDRLQKHYDAPAYEVVAQVFRGLSGKDITTPKTFKSYNNQPAIKCNVKANQGDLYVMEKSLLFMTKQPIYIPFNDIQSAQFSRVGGAISSSRTFDLRVVQRSGTENVFSGINREEHEPLEEYLSSRKIKTKNSLNENMIGAPLQAAVDSDSDMDDGDKSARKQPTATAGGGEDEESEEDEDFQASSSDEGSPSESDSEDEDDDGDAKMSTAKNSKDKDSDGPPKKKARKQSASGADEDDAIQVESD</sequence>
<evidence type="ECO:0000256" key="10">
    <source>
        <dbReference type="RuleBase" id="RU364013"/>
    </source>
</evidence>
<dbReference type="InterPro" id="IPR011993">
    <property type="entry name" value="PH-like_dom_sf"/>
</dbReference>
<feature type="compositionally biased region" description="Acidic residues" evidence="11">
    <location>
        <begin position="574"/>
        <end position="585"/>
    </location>
</feature>
<dbReference type="Gene3D" id="2.30.29.30">
    <property type="entry name" value="Pleckstrin-homology domain (PH domain)/Phosphotyrosine-binding domain (PTB)"/>
    <property type="match status" value="2"/>
</dbReference>
<feature type="compositionally biased region" description="Acidic residues" evidence="11">
    <location>
        <begin position="534"/>
        <end position="543"/>
    </location>
</feature>
<dbReference type="CDD" id="cd13231">
    <property type="entry name" value="PH2_SSRP1-like"/>
    <property type="match status" value="1"/>
</dbReference>
<dbReference type="AlphaFoldDB" id="A0A4T0JH87"/>
<comment type="caution">
    <text evidence="13">The sequence shown here is derived from an EMBL/GenBank/DDBJ whole genome shotgun (WGS) entry which is preliminary data.</text>
</comment>
<dbReference type="InterPro" id="IPR013719">
    <property type="entry name" value="RTT106/SPT16-like_middle_dom"/>
</dbReference>
<dbReference type="InterPro" id="IPR024954">
    <property type="entry name" value="SSRP1_DD"/>
</dbReference>
<comment type="similarity">
    <text evidence="1 10">Belongs to the SSRP1 family.</text>
</comment>
<dbReference type="Pfam" id="PF17292">
    <property type="entry name" value="POB3_N"/>
    <property type="match status" value="1"/>
</dbReference>
<keyword evidence="8 10" id="KW-0539">Nucleus</keyword>
<evidence type="ECO:0000256" key="7">
    <source>
        <dbReference type="ARBA" id="ARBA00023204"/>
    </source>
</evidence>
<feature type="region of interest" description="Disordered" evidence="11">
    <location>
        <begin position="486"/>
        <end position="585"/>
    </location>
</feature>
<dbReference type="GO" id="GO:0006260">
    <property type="term" value="P:DNA replication"/>
    <property type="evidence" value="ECO:0007669"/>
    <property type="project" value="UniProtKB-KW"/>
</dbReference>
<evidence type="ECO:0000256" key="3">
    <source>
        <dbReference type="ARBA" id="ARBA00022705"/>
    </source>
</evidence>
<feature type="compositionally biased region" description="Low complexity" evidence="11">
    <location>
        <begin position="522"/>
        <end position="533"/>
    </location>
</feature>
<evidence type="ECO:0000256" key="5">
    <source>
        <dbReference type="ARBA" id="ARBA00023015"/>
    </source>
</evidence>
<comment type="function">
    <text evidence="9 10">Component of the FACT complex, a general chromatin factor that acts to reorganize nucleosomes. The FACT complex is involved in multiple processes that require DNA as a template such as mRNA elongation, DNA replication and DNA repair. During transcription elongation the FACT complex acts as a histone chaperone that both destabilizes and restores nucleosomal structure. It facilitates the passage of RNA polymerase II and transcription by promoting the dissociation of one histone H2A-H2B dimer from the nucleosome, then subsequently promotes the reestablishment of the nucleosome following the passage of RNA polymerase II.</text>
</comment>
<evidence type="ECO:0000256" key="11">
    <source>
        <dbReference type="SAM" id="MobiDB-lite"/>
    </source>
</evidence>
<dbReference type="Proteomes" id="UP000310689">
    <property type="component" value="Unassembled WGS sequence"/>
</dbReference>
<gene>
    <name evidence="13" type="ORF">E3P86_00332</name>
</gene>
<comment type="subcellular location">
    <subcellularLocation>
        <location evidence="10">Nucleus</location>
    </subcellularLocation>
    <subcellularLocation>
        <location evidence="10">Chromosome</location>
    </subcellularLocation>
</comment>
<dbReference type="Pfam" id="PF21103">
    <property type="entry name" value="PH1_SSRP1-like"/>
    <property type="match status" value="1"/>
</dbReference>
<dbReference type="GO" id="GO:0042393">
    <property type="term" value="F:histone binding"/>
    <property type="evidence" value="ECO:0007669"/>
    <property type="project" value="TreeGrafter"/>
</dbReference>
<dbReference type="Gene3D" id="2.30.29.150">
    <property type="match status" value="1"/>
</dbReference>
<dbReference type="GO" id="GO:0003677">
    <property type="term" value="F:DNA binding"/>
    <property type="evidence" value="ECO:0007669"/>
    <property type="project" value="InterPro"/>
</dbReference>
<dbReference type="EMBL" id="SPOI01000007">
    <property type="protein sequence ID" value="TIB42520.1"/>
    <property type="molecule type" value="Genomic_DNA"/>
</dbReference>
<dbReference type="GO" id="GO:0035101">
    <property type="term" value="C:FACT complex"/>
    <property type="evidence" value="ECO:0007669"/>
    <property type="project" value="TreeGrafter"/>
</dbReference>
<keyword evidence="5 10" id="KW-0805">Transcription regulation</keyword>
<dbReference type="InterPro" id="IPR000969">
    <property type="entry name" value="SSRP1/POB3"/>
</dbReference>
<dbReference type="PRINTS" id="PR00887">
    <property type="entry name" value="SSRCOGNITION"/>
</dbReference>
<evidence type="ECO:0000259" key="12">
    <source>
        <dbReference type="SMART" id="SM01287"/>
    </source>
</evidence>
<dbReference type="CDD" id="cd13230">
    <property type="entry name" value="PH1_SSRP1-like"/>
    <property type="match status" value="1"/>
</dbReference>
<dbReference type="Pfam" id="PF03531">
    <property type="entry name" value="SSrecog"/>
    <property type="match status" value="1"/>
</dbReference>
<dbReference type="Pfam" id="PF08512">
    <property type="entry name" value="Rttp106-like_middle"/>
    <property type="match status" value="1"/>
</dbReference>
<evidence type="ECO:0000313" key="13">
    <source>
        <dbReference type="EMBL" id="TIB42520.1"/>
    </source>
</evidence>
<keyword evidence="3 10" id="KW-0235">DNA replication</keyword>
<evidence type="ECO:0000256" key="6">
    <source>
        <dbReference type="ARBA" id="ARBA00023163"/>
    </source>
</evidence>
<evidence type="ECO:0000256" key="2">
    <source>
        <dbReference type="ARBA" id="ARBA00022454"/>
    </source>
</evidence>
<dbReference type="Gene3D" id="2.30.29.220">
    <property type="entry name" value="Structure-specific recognition protein (SSRP1)"/>
    <property type="match status" value="1"/>
</dbReference>
<keyword evidence="2 10" id="KW-0158">Chromosome</keyword>
<evidence type="ECO:0000256" key="8">
    <source>
        <dbReference type="ARBA" id="ARBA00023242"/>
    </source>
</evidence>
<dbReference type="SMART" id="SM01287">
    <property type="entry name" value="Rtt106"/>
    <property type="match status" value="1"/>
</dbReference>
<name>A0A4T0JH87_WALIC</name>
<feature type="domain" description="Histone chaperone RTT106/FACT complex subunit SPT16-like middle" evidence="12">
    <location>
        <begin position="379"/>
        <end position="472"/>
    </location>
</feature>
<keyword evidence="4 10" id="KW-0227">DNA damage</keyword>
<dbReference type="FunFam" id="2.30.29.150:FF:000001">
    <property type="entry name" value="Fact complex subunit ssrp1"/>
    <property type="match status" value="1"/>
</dbReference>
<evidence type="ECO:0000256" key="9">
    <source>
        <dbReference type="ARBA" id="ARBA00025370"/>
    </source>
</evidence>
<dbReference type="GO" id="GO:0031491">
    <property type="term" value="F:nucleosome binding"/>
    <property type="evidence" value="ECO:0007669"/>
    <property type="project" value="TreeGrafter"/>
</dbReference>
<dbReference type="InterPro" id="IPR048993">
    <property type="entry name" value="SSRP1-like_PH1"/>
</dbReference>
<dbReference type="InterPro" id="IPR038167">
    <property type="entry name" value="SSRP1_sf"/>
</dbReference>
<feature type="compositionally biased region" description="Basic and acidic residues" evidence="11">
    <location>
        <begin position="552"/>
        <end position="562"/>
    </location>
</feature>
<feature type="compositionally biased region" description="Acidic residues" evidence="11">
    <location>
        <begin position="510"/>
        <end position="521"/>
    </location>
</feature>